<dbReference type="EMBL" id="CP011110">
    <property type="protein sequence ID" value="AKA22079.1"/>
    <property type="molecule type" value="Genomic_DNA"/>
</dbReference>
<gene>
    <name evidence="1" type="ORF">PCL1606_06240</name>
</gene>
<name>A0A0D5XTQ6_9PSED</name>
<dbReference type="OrthoDB" id="6947232at2"/>
<reference evidence="1 2" key="1">
    <citation type="journal article" date="2015" name="Mol. Plant Microbe Interact.">
        <title>Comparative Genomic Analysis of Pseudomonas chlororaphis PCL1606 Reveals New Insight into Antifungal Compounds Involved in Biocontrol.</title>
        <authorList>
            <person name="Calderon C.E."/>
            <person name="Ramos C."/>
            <person name="de Vicente A."/>
            <person name="Cazorla F.M."/>
        </authorList>
    </citation>
    <scope>NUCLEOTIDE SEQUENCE [LARGE SCALE GENOMIC DNA]</scope>
    <source>
        <strain evidence="1 2">PCL1606</strain>
    </source>
</reference>
<proteinExistence type="predicted"/>
<dbReference type="PATRIC" id="fig|587753.10.peg.625"/>
<protein>
    <recommendedName>
        <fullName evidence="3">Thymidine kinase</fullName>
    </recommendedName>
</protein>
<accession>A0A0D5XTQ6</accession>
<sequence length="97" mass="10673">MQVQVITGEMATGKTTRLRAIQAELERQGLAAEIHVGANCTTPYFVNLIRDQAMTGAKHFLADDCTSFQIKAVMELKDQGLRSGIPSDFVLHLVRQA</sequence>
<dbReference type="KEGG" id="pcz:PCL1606_06240"/>
<evidence type="ECO:0000313" key="2">
    <source>
        <dbReference type="Proteomes" id="UP000032748"/>
    </source>
</evidence>
<organism evidence="1 2">
    <name type="scientific">Pseudomonas chlororaphis</name>
    <dbReference type="NCBI Taxonomy" id="587753"/>
    <lineage>
        <taxon>Bacteria</taxon>
        <taxon>Pseudomonadati</taxon>
        <taxon>Pseudomonadota</taxon>
        <taxon>Gammaproteobacteria</taxon>
        <taxon>Pseudomonadales</taxon>
        <taxon>Pseudomonadaceae</taxon>
        <taxon>Pseudomonas</taxon>
    </lineage>
</organism>
<dbReference type="RefSeq" id="WP_045881049.1">
    <property type="nucleotide sequence ID" value="NZ_CP011110.1"/>
</dbReference>
<evidence type="ECO:0008006" key="3">
    <source>
        <dbReference type="Google" id="ProtNLM"/>
    </source>
</evidence>
<dbReference type="AlphaFoldDB" id="A0A0D5XTQ6"/>
<evidence type="ECO:0000313" key="1">
    <source>
        <dbReference type="EMBL" id="AKA22079.1"/>
    </source>
</evidence>
<dbReference type="Proteomes" id="UP000032748">
    <property type="component" value="Chromosome"/>
</dbReference>